<reference evidence="2 3" key="1">
    <citation type="submission" date="2019-09" db="EMBL/GenBank/DDBJ databases">
        <title>The hologenome of the rock-dwelling lichen Lasallia pustulata.</title>
        <authorList>
            <person name="Greshake Tzovaras B."/>
            <person name="Segers F."/>
            <person name="Bicker A."/>
            <person name="Dal Grande F."/>
            <person name="Otte J."/>
            <person name="Hankeln T."/>
            <person name="Schmitt I."/>
            <person name="Ebersberger I."/>
        </authorList>
    </citation>
    <scope>NUCLEOTIDE SEQUENCE [LARGE SCALE GENOMIC DNA]</scope>
    <source>
        <strain evidence="2">A1-1</strain>
    </source>
</reference>
<gene>
    <name evidence="2" type="ORF">FRX48_09269</name>
</gene>
<comment type="caution">
    <text evidence="2">The sequence shown here is derived from an EMBL/GenBank/DDBJ whole genome shotgun (WGS) entry which is preliminary data.</text>
</comment>
<dbReference type="AlphaFoldDB" id="A0A5M8PCK1"/>
<organism evidence="2 3">
    <name type="scientific">Lasallia pustulata</name>
    <dbReference type="NCBI Taxonomy" id="136370"/>
    <lineage>
        <taxon>Eukaryota</taxon>
        <taxon>Fungi</taxon>
        <taxon>Dikarya</taxon>
        <taxon>Ascomycota</taxon>
        <taxon>Pezizomycotina</taxon>
        <taxon>Lecanoromycetes</taxon>
        <taxon>OSLEUM clade</taxon>
        <taxon>Umbilicariomycetidae</taxon>
        <taxon>Umbilicariales</taxon>
        <taxon>Umbilicariaceae</taxon>
        <taxon>Lasallia</taxon>
    </lineage>
</organism>
<dbReference type="Proteomes" id="UP000324767">
    <property type="component" value="Unassembled WGS sequence"/>
</dbReference>
<evidence type="ECO:0000313" key="3">
    <source>
        <dbReference type="Proteomes" id="UP000324767"/>
    </source>
</evidence>
<dbReference type="EMBL" id="VXIT01000021">
    <property type="protein sequence ID" value="KAA6406971.1"/>
    <property type="molecule type" value="Genomic_DNA"/>
</dbReference>
<evidence type="ECO:0000256" key="1">
    <source>
        <dbReference type="SAM" id="SignalP"/>
    </source>
</evidence>
<feature type="signal peptide" evidence="1">
    <location>
        <begin position="1"/>
        <end position="25"/>
    </location>
</feature>
<sequence>MHLSTQLLALATALSTLVVASPAAAAPSPPRSPRDDCPRYSPFDGANAIASLYLGAGTDKSDQMGRMIHQVIGLLAGPSPMCQAWDIYVHCDEDGDHWSKRDVEQRSDDKCDSYCEKLRPYKHCTVKCKDKC</sequence>
<protein>
    <submittedName>
        <fullName evidence="2">Uncharacterized protein</fullName>
    </submittedName>
</protein>
<keyword evidence="1" id="KW-0732">Signal</keyword>
<feature type="chain" id="PRO_5024447145" evidence="1">
    <location>
        <begin position="26"/>
        <end position="132"/>
    </location>
</feature>
<accession>A0A5M8PCK1</accession>
<name>A0A5M8PCK1_9LECA</name>
<proteinExistence type="predicted"/>
<evidence type="ECO:0000313" key="2">
    <source>
        <dbReference type="EMBL" id="KAA6406971.1"/>
    </source>
</evidence>